<dbReference type="Proteomes" id="UP000054007">
    <property type="component" value="Unassembled WGS sequence"/>
</dbReference>
<sequence>MLPRITWLSALPSFYIQYGHIPLLCHYAPQKPASPGQRKLDVGLGVVLAHSPPPAAIFLFILILPLHNCHELNQW</sequence>
<evidence type="ECO:0000313" key="2">
    <source>
        <dbReference type="Proteomes" id="UP000054007"/>
    </source>
</evidence>
<evidence type="ECO:0000313" key="1">
    <source>
        <dbReference type="EMBL" id="KIY69061.1"/>
    </source>
</evidence>
<name>A0A0D7BHE0_9AGAR</name>
<organism evidence="1 2">
    <name type="scientific">Cylindrobasidium torrendii FP15055 ss-10</name>
    <dbReference type="NCBI Taxonomy" id="1314674"/>
    <lineage>
        <taxon>Eukaryota</taxon>
        <taxon>Fungi</taxon>
        <taxon>Dikarya</taxon>
        <taxon>Basidiomycota</taxon>
        <taxon>Agaricomycotina</taxon>
        <taxon>Agaricomycetes</taxon>
        <taxon>Agaricomycetidae</taxon>
        <taxon>Agaricales</taxon>
        <taxon>Marasmiineae</taxon>
        <taxon>Physalacriaceae</taxon>
        <taxon>Cylindrobasidium</taxon>
    </lineage>
</organism>
<accession>A0A0D7BHE0</accession>
<proteinExistence type="predicted"/>
<protein>
    <submittedName>
        <fullName evidence="1">Uncharacterized protein</fullName>
    </submittedName>
</protein>
<keyword evidence="2" id="KW-1185">Reference proteome</keyword>
<gene>
    <name evidence="1" type="ORF">CYLTODRAFT_436354</name>
</gene>
<dbReference type="AlphaFoldDB" id="A0A0D7BHE0"/>
<dbReference type="EMBL" id="KN880491">
    <property type="protein sequence ID" value="KIY69061.1"/>
    <property type="molecule type" value="Genomic_DNA"/>
</dbReference>
<feature type="non-terminal residue" evidence="1">
    <location>
        <position position="75"/>
    </location>
</feature>
<reference evidence="1 2" key="1">
    <citation type="journal article" date="2015" name="Fungal Genet. Biol.">
        <title>Evolution of novel wood decay mechanisms in Agaricales revealed by the genome sequences of Fistulina hepatica and Cylindrobasidium torrendii.</title>
        <authorList>
            <person name="Floudas D."/>
            <person name="Held B.W."/>
            <person name="Riley R."/>
            <person name="Nagy L.G."/>
            <person name="Koehler G."/>
            <person name="Ransdell A.S."/>
            <person name="Younus H."/>
            <person name="Chow J."/>
            <person name="Chiniquy J."/>
            <person name="Lipzen A."/>
            <person name="Tritt A."/>
            <person name="Sun H."/>
            <person name="Haridas S."/>
            <person name="LaButti K."/>
            <person name="Ohm R.A."/>
            <person name="Kues U."/>
            <person name="Blanchette R.A."/>
            <person name="Grigoriev I.V."/>
            <person name="Minto R.E."/>
            <person name="Hibbett D.S."/>
        </authorList>
    </citation>
    <scope>NUCLEOTIDE SEQUENCE [LARGE SCALE GENOMIC DNA]</scope>
    <source>
        <strain evidence="1 2">FP15055 ss-10</strain>
    </source>
</reference>